<accession>A0A1F5MZG1</accession>
<gene>
    <name evidence="1" type="ORF">A2617_01755</name>
</gene>
<evidence type="ECO:0000313" key="2">
    <source>
        <dbReference type="Proteomes" id="UP000177135"/>
    </source>
</evidence>
<dbReference type="EMBL" id="MFEC01000034">
    <property type="protein sequence ID" value="OGE70789.1"/>
    <property type="molecule type" value="Genomic_DNA"/>
</dbReference>
<dbReference type="AlphaFoldDB" id="A0A1F5MZG1"/>
<protein>
    <submittedName>
        <fullName evidence="1">Uncharacterized protein</fullName>
    </submittedName>
</protein>
<proteinExistence type="predicted"/>
<dbReference type="Proteomes" id="UP000177135">
    <property type="component" value="Unassembled WGS sequence"/>
</dbReference>
<organism evidence="1 2">
    <name type="scientific">Candidatus Daviesbacteria bacterium RIFOXYD1_FULL_41_10</name>
    <dbReference type="NCBI Taxonomy" id="1797801"/>
    <lineage>
        <taxon>Bacteria</taxon>
        <taxon>Candidatus Daviesiibacteriota</taxon>
    </lineage>
</organism>
<evidence type="ECO:0000313" key="1">
    <source>
        <dbReference type="EMBL" id="OGE70789.1"/>
    </source>
</evidence>
<reference evidence="1 2" key="1">
    <citation type="journal article" date="2016" name="Nat. Commun.">
        <title>Thousands of microbial genomes shed light on interconnected biogeochemical processes in an aquifer system.</title>
        <authorList>
            <person name="Anantharaman K."/>
            <person name="Brown C.T."/>
            <person name="Hug L.A."/>
            <person name="Sharon I."/>
            <person name="Castelle C.J."/>
            <person name="Probst A.J."/>
            <person name="Thomas B.C."/>
            <person name="Singh A."/>
            <person name="Wilkins M.J."/>
            <person name="Karaoz U."/>
            <person name="Brodie E.L."/>
            <person name="Williams K.H."/>
            <person name="Hubbard S.S."/>
            <person name="Banfield J.F."/>
        </authorList>
    </citation>
    <scope>NUCLEOTIDE SEQUENCE [LARGE SCALE GENOMIC DNA]</scope>
</reference>
<comment type="caution">
    <text evidence="1">The sequence shown here is derived from an EMBL/GenBank/DDBJ whole genome shotgun (WGS) entry which is preliminary data.</text>
</comment>
<sequence length="282" mass="31410">MERIKVPDWHAFLSDAEMTGALTHTPPGKAPNSWKTTLRIIQIYGRTPLTVTDLSEIFSPRISRQAVDVRLRTGVRIIHGRLPQGIQGKYSLEGLLKSKPESLSKRVARSIRVNGLAGAVVEGMNKTGGDVAQAMQVLDFTNPRQKIVLKNRLRAWGLLGKSVVAESLDLIDKLRDSGVPIEEKRRLLAGVKHHTLQIHKGGEDPLFISVQKLTQRANLTCGPGSMRMREIVNCLRRAKLLGSTPHYIDGRDVYYHFVLAKDTEPLKVLAETFFEPQAVKVS</sequence>
<name>A0A1F5MZG1_9BACT</name>